<dbReference type="InterPro" id="IPR011990">
    <property type="entry name" value="TPR-like_helical_dom_sf"/>
</dbReference>
<feature type="region of interest" description="Disordered" evidence="4">
    <location>
        <begin position="1"/>
        <end position="40"/>
    </location>
</feature>
<feature type="compositionally biased region" description="Polar residues" evidence="4">
    <location>
        <begin position="29"/>
        <end position="38"/>
    </location>
</feature>
<gene>
    <name evidence="6" type="primary">sim3</name>
    <name evidence="6" type="ORF">CFO_g5056</name>
</gene>
<dbReference type="InterPro" id="IPR051730">
    <property type="entry name" value="NASP-like"/>
</dbReference>
<reference evidence="6" key="1">
    <citation type="submission" date="2015-04" db="EMBL/GenBank/DDBJ databases">
        <title>Genome sequence of Ceratocystis platani, a major pathogen of plane trees.</title>
        <authorList>
            <person name="Belbahri L."/>
        </authorList>
    </citation>
    <scope>NUCLEOTIDE SEQUENCE [LARGE SCALE GENOMIC DNA]</scope>
    <source>
        <strain evidence="6">CFO</strain>
    </source>
</reference>
<keyword evidence="1" id="KW-0677">Repeat</keyword>
<evidence type="ECO:0000313" key="7">
    <source>
        <dbReference type="Proteomes" id="UP000034841"/>
    </source>
</evidence>
<feature type="domain" description="Tetratricopeptide SHNi-TPR" evidence="5">
    <location>
        <begin position="270"/>
        <end position="306"/>
    </location>
</feature>
<dbReference type="OrthoDB" id="5587616at2759"/>
<evidence type="ECO:0000256" key="2">
    <source>
        <dbReference type="ARBA" id="ARBA00022803"/>
    </source>
</evidence>
<feature type="compositionally biased region" description="Low complexity" evidence="4">
    <location>
        <begin position="1"/>
        <end position="28"/>
    </location>
</feature>
<keyword evidence="7" id="KW-1185">Reference proteome</keyword>
<dbReference type="SUPFAM" id="SSF48452">
    <property type="entry name" value="TPR-like"/>
    <property type="match status" value="1"/>
</dbReference>
<feature type="compositionally biased region" description="Basic and acidic residues" evidence="4">
    <location>
        <begin position="127"/>
        <end position="136"/>
    </location>
</feature>
<keyword evidence="2" id="KW-0802">TPR repeat</keyword>
<organism evidence="6 7">
    <name type="scientific">Ceratocystis fimbriata f. sp. platani</name>
    <dbReference type="NCBI Taxonomy" id="88771"/>
    <lineage>
        <taxon>Eukaryota</taxon>
        <taxon>Fungi</taxon>
        <taxon>Dikarya</taxon>
        <taxon>Ascomycota</taxon>
        <taxon>Pezizomycotina</taxon>
        <taxon>Sordariomycetes</taxon>
        <taxon>Hypocreomycetidae</taxon>
        <taxon>Microascales</taxon>
        <taxon>Ceratocystidaceae</taxon>
        <taxon>Ceratocystis</taxon>
    </lineage>
</organism>
<keyword evidence="3" id="KW-0175">Coiled coil</keyword>
<dbReference type="Proteomes" id="UP000034841">
    <property type="component" value="Unassembled WGS sequence"/>
</dbReference>
<evidence type="ECO:0000256" key="4">
    <source>
        <dbReference type="SAM" id="MobiDB-lite"/>
    </source>
</evidence>
<sequence length="512" mass="54945">MADQPAAAAAAAAAAVTTPELAAATEPPQDTNATVEPSTPTPIAEALTTLDSEDNDPLSQKVTLADLCAKGTALYAQKNYEEAAEQYGKAAELQAEQNGEMNPENADILFLYGRCVFRLGQERSDVLGGKAPEKKTQSQQKTPKANGAAGSSTLASAPPPEQPLGAMSKESQELLDSKKPLFQFTGDENFEDSDADEDDASGDDGEGDDSGEDDDLAVAFEVLDLARLLFDKKLKQVEEQEVTEDESKAVDTAARREDSAFVRHIKERLADVHDLLGEISLENERYTNAITDARESLRYKMQLYPEDSEIIAEAHFKLSLALEFASITTTAGEDDGKTEGTQQIDQVLRDEAVRELEAALKSTKLKLQAKEVDLVTMASPEENEVTRAQIADVQDIIADMEQRLIDLRGSPVDLNTALASNPLGGVLGAAMGASAAETQARIEEAKKTARDVSGLVRKKGKPEVETTSAPAVSAPATEAPVVGSKRKAEEDLLAEPKEEKRARTEEPAEEDS</sequence>
<comment type="caution">
    <text evidence="6">The sequence shown here is derived from an EMBL/GenBank/DDBJ whole genome shotgun (WGS) entry which is preliminary data.</text>
</comment>
<dbReference type="Pfam" id="PF10516">
    <property type="entry name" value="SHNi-TPR"/>
    <property type="match status" value="1"/>
</dbReference>
<evidence type="ECO:0000313" key="6">
    <source>
        <dbReference type="EMBL" id="KKF92586.1"/>
    </source>
</evidence>
<accession>A0A0F8AX39</accession>
<dbReference type="GO" id="GO:0005654">
    <property type="term" value="C:nucleoplasm"/>
    <property type="evidence" value="ECO:0007669"/>
    <property type="project" value="TreeGrafter"/>
</dbReference>
<dbReference type="EMBL" id="LBBL01000372">
    <property type="protein sequence ID" value="KKF92586.1"/>
    <property type="molecule type" value="Genomic_DNA"/>
</dbReference>
<feature type="compositionally biased region" description="Acidic residues" evidence="4">
    <location>
        <begin position="188"/>
        <end position="213"/>
    </location>
</feature>
<evidence type="ECO:0000256" key="1">
    <source>
        <dbReference type="ARBA" id="ARBA00022737"/>
    </source>
</evidence>
<dbReference type="GO" id="GO:0042393">
    <property type="term" value="F:histone binding"/>
    <property type="evidence" value="ECO:0007669"/>
    <property type="project" value="TreeGrafter"/>
</dbReference>
<feature type="compositionally biased region" description="Low complexity" evidence="4">
    <location>
        <begin position="465"/>
        <end position="482"/>
    </location>
</feature>
<dbReference type="GO" id="GO:0034080">
    <property type="term" value="P:CENP-A containing chromatin assembly"/>
    <property type="evidence" value="ECO:0007669"/>
    <property type="project" value="TreeGrafter"/>
</dbReference>
<proteinExistence type="predicted"/>
<feature type="region of interest" description="Disordered" evidence="4">
    <location>
        <begin position="184"/>
        <end position="213"/>
    </location>
</feature>
<evidence type="ECO:0000256" key="3">
    <source>
        <dbReference type="SAM" id="Coils"/>
    </source>
</evidence>
<dbReference type="PANTHER" id="PTHR15081">
    <property type="entry name" value="NUCLEAR AUTOANTIGENIC SPERM PROTEIN NASP -RELATED"/>
    <property type="match status" value="1"/>
</dbReference>
<dbReference type="AlphaFoldDB" id="A0A0F8AX39"/>
<feature type="region of interest" description="Disordered" evidence="4">
    <location>
        <begin position="127"/>
        <end position="172"/>
    </location>
</feature>
<dbReference type="PANTHER" id="PTHR15081:SF1">
    <property type="entry name" value="NUCLEAR AUTOANTIGENIC SPERM PROTEIN"/>
    <property type="match status" value="1"/>
</dbReference>
<feature type="compositionally biased region" description="Basic and acidic residues" evidence="4">
    <location>
        <begin position="486"/>
        <end position="506"/>
    </location>
</feature>
<dbReference type="Gene3D" id="1.25.40.10">
    <property type="entry name" value="Tetratricopeptide repeat domain"/>
    <property type="match status" value="1"/>
</dbReference>
<dbReference type="GO" id="GO:0006335">
    <property type="term" value="P:DNA replication-dependent chromatin assembly"/>
    <property type="evidence" value="ECO:0007669"/>
    <property type="project" value="TreeGrafter"/>
</dbReference>
<feature type="coiled-coil region" evidence="3">
    <location>
        <begin position="353"/>
        <end position="403"/>
    </location>
</feature>
<evidence type="ECO:0000259" key="5">
    <source>
        <dbReference type="Pfam" id="PF10516"/>
    </source>
</evidence>
<protein>
    <submittedName>
        <fullName evidence="6">NASP-related protein sim3</fullName>
    </submittedName>
</protein>
<feature type="region of interest" description="Disordered" evidence="4">
    <location>
        <begin position="446"/>
        <end position="512"/>
    </location>
</feature>
<dbReference type="InterPro" id="IPR019544">
    <property type="entry name" value="Tetratricopeptide_SHNi-TPR_dom"/>
</dbReference>
<feature type="compositionally biased region" description="Polar residues" evidence="4">
    <location>
        <begin position="137"/>
        <end position="155"/>
    </location>
</feature>
<name>A0A0F8AX39_CERFI</name>